<comment type="subcellular location">
    <subcellularLocation>
        <location evidence="1 12">Cytoplasm</location>
    </subcellularLocation>
</comment>
<evidence type="ECO:0000256" key="2">
    <source>
        <dbReference type="ARBA" id="ARBA00005528"/>
    </source>
</evidence>
<evidence type="ECO:0000256" key="11">
    <source>
        <dbReference type="ARBA" id="ARBA00047944"/>
    </source>
</evidence>
<dbReference type="Pfam" id="PF20260">
    <property type="entry name" value="PUA_4"/>
    <property type="match status" value="1"/>
</dbReference>
<dbReference type="CDD" id="cd18084">
    <property type="entry name" value="RsmE-like"/>
    <property type="match status" value="1"/>
</dbReference>
<organism evidence="15 16">
    <name type="scientific">Bradyrhizobium canariense</name>
    <dbReference type="NCBI Taxonomy" id="255045"/>
    <lineage>
        <taxon>Bacteria</taxon>
        <taxon>Pseudomonadati</taxon>
        <taxon>Pseudomonadota</taxon>
        <taxon>Alphaproteobacteria</taxon>
        <taxon>Hyphomicrobiales</taxon>
        <taxon>Nitrobacteraceae</taxon>
        <taxon>Bradyrhizobium</taxon>
    </lineage>
</organism>
<evidence type="ECO:0000256" key="3">
    <source>
        <dbReference type="ARBA" id="ARBA00012328"/>
    </source>
</evidence>
<evidence type="ECO:0000313" key="16">
    <source>
        <dbReference type="Proteomes" id="UP000243904"/>
    </source>
</evidence>
<reference evidence="16" key="1">
    <citation type="submission" date="2016-10" db="EMBL/GenBank/DDBJ databases">
        <authorList>
            <person name="Varghese N."/>
            <person name="Submissions S."/>
        </authorList>
    </citation>
    <scope>NUCLEOTIDE SEQUENCE [LARGE SCALE GENOMIC DNA]</scope>
    <source>
        <strain evidence="16">GAS369</strain>
    </source>
</reference>
<dbReference type="NCBIfam" id="NF008696">
    <property type="entry name" value="PRK11713.3-5"/>
    <property type="match status" value="1"/>
</dbReference>
<dbReference type="Gene3D" id="2.40.240.20">
    <property type="entry name" value="Hypothetical PUA domain-like, domain 1"/>
    <property type="match status" value="1"/>
</dbReference>
<dbReference type="PIRSF" id="PIRSF015601">
    <property type="entry name" value="MTase_slr0722"/>
    <property type="match status" value="1"/>
</dbReference>
<dbReference type="Pfam" id="PF04452">
    <property type="entry name" value="Methyltrans_RNA"/>
    <property type="match status" value="1"/>
</dbReference>
<accession>A0A1H1W6W3</accession>
<feature type="domain" description="Ribosomal RNA small subunit methyltransferase E PUA-like" evidence="14">
    <location>
        <begin position="25"/>
        <end position="63"/>
    </location>
</feature>
<protein>
    <recommendedName>
        <fullName evidence="4 12">Ribosomal RNA small subunit methyltransferase E</fullName>
        <ecNumber evidence="3 12">2.1.1.193</ecNumber>
    </recommendedName>
</protein>
<dbReference type="GO" id="GO:0005737">
    <property type="term" value="C:cytoplasm"/>
    <property type="evidence" value="ECO:0007669"/>
    <property type="project" value="UniProtKB-SubCell"/>
</dbReference>
<evidence type="ECO:0000259" key="13">
    <source>
        <dbReference type="Pfam" id="PF04452"/>
    </source>
</evidence>
<sequence length="251" mass="27248">MPQFDFRAPRLFIDTPLESGQMVELERNQSNYLGNVLRLAAGETILVFNGRDGEWQASIAGRKRPDSLNIVARTRPQDRLPDLAYVFAPLKHARLDYMVQKAVEMGASSLQPVLTRFTQVSRVNGERMRANVIEAAEQCGILSISTVMEPVTLDGYLGQRAAARLLVFCDEAADVADPLQALRDGQTGPGGIDVLIGPEGGFSEDERAILLRQPRILRLSLGPRVLRADTAGVAALALVQAALGDWAGSSP</sequence>
<evidence type="ECO:0000256" key="6">
    <source>
        <dbReference type="ARBA" id="ARBA00022552"/>
    </source>
</evidence>
<comment type="similarity">
    <text evidence="2 12">Belongs to the RNA methyltransferase RsmE family.</text>
</comment>
<keyword evidence="7 12" id="KW-0489">Methyltransferase</keyword>
<evidence type="ECO:0000313" key="15">
    <source>
        <dbReference type="EMBL" id="SDS92785.1"/>
    </source>
</evidence>
<dbReference type="GO" id="GO:0070042">
    <property type="term" value="F:rRNA (uridine-N3-)-methyltransferase activity"/>
    <property type="evidence" value="ECO:0007669"/>
    <property type="project" value="TreeGrafter"/>
</dbReference>
<dbReference type="Proteomes" id="UP000243904">
    <property type="component" value="Chromosome I"/>
</dbReference>
<dbReference type="InterPro" id="IPR006700">
    <property type="entry name" value="RsmE"/>
</dbReference>
<evidence type="ECO:0000256" key="5">
    <source>
        <dbReference type="ARBA" id="ARBA00022490"/>
    </source>
</evidence>
<dbReference type="InterPro" id="IPR046887">
    <property type="entry name" value="RsmE_PUA-like"/>
</dbReference>
<dbReference type="NCBIfam" id="TIGR00046">
    <property type="entry name" value="RsmE family RNA methyltransferase"/>
    <property type="match status" value="1"/>
</dbReference>
<feature type="domain" description="Ribosomal RNA small subunit methyltransferase E methyltransferase" evidence="13">
    <location>
        <begin position="81"/>
        <end position="240"/>
    </location>
</feature>
<dbReference type="RefSeq" id="WP_146688297.1">
    <property type="nucleotide sequence ID" value="NZ_LT629750.1"/>
</dbReference>
<dbReference type="PANTHER" id="PTHR30027">
    <property type="entry name" value="RIBOSOMAL RNA SMALL SUBUNIT METHYLTRANSFERASE E"/>
    <property type="match status" value="1"/>
</dbReference>
<dbReference type="InterPro" id="IPR029028">
    <property type="entry name" value="Alpha/beta_knot_MTases"/>
</dbReference>
<evidence type="ECO:0000259" key="14">
    <source>
        <dbReference type="Pfam" id="PF20260"/>
    </source>
</evidence>
<dbReference type="PANTHER" id="PTHR30027:SF3">
    <property type="entry name" value="16S RRNA (URACIL(1498)-N(3))-METHYLTRANSFERASE"/>
    <property type="match status" value="1"/>
</dbReference>
<evidence type="ECO:0000256" key="4">
    <source>
        <dbReference type="ARBA" id="ARBA00013673"/>
    </source>
</evidence>
<evidence type="ECO:0000256" key="1">
    <source>
        <dbReference type="ARBA" id="ARBA00004496"/>
    </source>
</evidence>
<dbReference type="AlphaFoldDB" id="A0A1H1W6W3"/>
<keyword evidence="5 12" id="KW-0963">Cytoplasm</keyword>
<gene>
    <name evidence="15" type="ORF">SAMN05444158_3712</name>
</gene>
<keyword evidence="8 12" id="KW-0808">Transferase</keyword>
<comment type="catalytic activity">
    <reaction evidence="11 12">
        <text>uridine(1498) in 16S rRNA + S-adenosyl-L-methionine = N(3)-methyluridine(1498) in 16S rRNA + S-adenosyl-L-homocysteine + H(+)</text>
        <dbReference type="Rhea" id="RHEA:42920"/>
        <dbReference type="Rhea" id="RHEA-COMP:10283"/>
        <dbReference type="Rhea" id="RHEA-COMP:10284"/>
        <dbReference type="ChEBI" id="CHEBI:15378"/>
        <dbReference type="ChEBI" id="CHEBI:57856"/>
        <dbReference type="ChEBI" id="CHEBI:59789"/>
        <dbReference type="ChEBI" id="CHEBI:65315"/>
        <dbReference type="ChEBI" id="CHEBI:74502"/>
        <dbReference type="EC" id="2.1.1.193"/>
    </reaction>
</comment>
<dbReference type="EMBL" id="LT629750">
    <property type="protein sequence ID" value="SDS92785.1"/>
    <property type="molecule type" value="Genomic_DNA"/>
</dbReference>
<keyword evidence="9 12" id="KW-0949">S-adenosyl-L-methionine</keyword>
<evidence type="ECO:0000256" key="7">
    <source>
        <dbReference type="ARBA" id="ARBA00022603"/>
    </source>
</evidence>
<dbReference type="InterPro" id="IPR029026">
    <property type="entry name" value="tRNA_m1G_MTases_N"/>
</dbReference>
<evidence type="ECO:0000256" key="9">
    <source>
        <dbReference type="ARBA" id="ARBA00022691"/>
    </source>
</evidence>
<keyword evidence="6 12" id="KW-0698">rRNA processing</keyword>
<evidence type="ECO:0000256" key="12">
    <source>
        <dbReference type="PIRNR" id="PIRNR015601"/>
    </source>
</evidence>
<dbReference type="InterPro" id="IPR046886">
    <property type="entry name" value="RsmE_MTase_dom"/>
</dbReference>
<proteinExistence type="inferred from homology"/>
<dbReference type="EC" id="2.1.1.193" evidence="3 12"/>
<dbReference type="SUPFAM" id="SSF75217">
    <property type="entry name" value="alpha/beta knot"/>
    <property type="match status" value="1"/>
</dbReference>
<dbReference type="Gene3D" id="3.40.1280.10">
    <property type="match status" value="1"/>
</dbReference>
<dbReference type="SUPFAM" id="SSF88697">
    <property type="entry name" value="PUA domain-like"/>
    <property type="match status" value="1"/>
</dbReference>
<dbReference type="InterPro" id="IPR015947">
    <property type="entry name" value="PUA-like_sf"/>
</dbReference>
<evidence type="ECO:0000256" key="10">
    <source>
        <dbReference type="ARBA" id="ARBA00025699"/>
    </source>
</evidence>
<evidence type="ECO:0000256" key="8">
    <source>
        <dbReference type="ARBA" id="ARBA00022679"/>
    </source>
</evidence>
<dbReference type="GO" id="GO:0070475">
    <property type="term" value="P:rRNA base methylation"/>
    <property type="evidence" value="ECO:0007669"/>
    <property type="project" value="TreeGrafter"/>
</dbReference>
<comment type="function">
    <text evidence="10 12">Specifically methylates the N3 position of the uracil ring of uridine 1498 (m3U1498) in 16S rRNA. Acts on the fully assembled 30S ribosomal subunit.</text>
</comment>
<keyword evidence="16" id="KW-1185">Reference proteome</keyword>
<name>A0A1H1W6W3_9BRAD</name>